<protein>
    <submittedName>
        <fullName evidence="1">Uncharacterized protein</fullName>
    </submittedName>
</protein>
<name>A0ABP7GTZ2_9FLAO</name>
<reference evidence="2" key="1">
    <citation type="journal article" date="2019" name="Int. J. Syst. Evol. Microbiol.">
        <title>The Global Catalogue of Microorganisms (GCM) 10K type strain sequencing project: providing services to taxonomists for standard genome sequencing and annotation.</title>
        <authorList>
            <consortium name="The Broad Institute Genomics Platform"/>
            <consortium name="The Broad Institute Genome Sequencing Center for Infectious Disease"/>
            <person name="Wu L."/>
            <person name="Ma J."/>
        </authorList>
    </citation>
    <scope>NUCLEOTIDE SEQUENCE [LARGE SCALE GENOMIC DNA]</scope>
    <source>
        <strain evidence="2">JCM 17337</strain>
    </source>
</reference>
<accession>A0ABP7GTZ2</accession>
<sequence>MDNQHNRNIPKQIKLILSFSNYMQFLRKDENVENILAKYNLEDYWEALTDKLNNYMHNNGINFTQDNTV</sequence>
<organism evidence="1 2">
    <name type="scientific">Flavobacterium ginsengiterrae</name>
    <dbReference type="NCBI Taxonomy" id="871695"/>
    <lineage>
        <taxon>Bacteria</taxon>
        <taxon>Pseudomonadati</taxon>
        <taxon>Bacteroidota</taxon>
        <taxon>Flavobacteriia</taxon>
        <taxon>Flavobacteriales</taxon>
        <taxon>Flavobacteriaceae</taxon>
        <taxon>Flavobacterium</taxon>
    </lineage>
</organism>
<keyword evidence="2" id="KW-1185">Reference proteome</keyword>
<comment type="caution">
    <text evidence="1">The sequence shown here is derived from an EMBL/GenBank/DDBJ whole genome shotgun (WGS) entry which is preliminary data.</text>
</comment>
<gene>
    <name evidence="1" type="ORF">GCM10022423_29750</name>
</gene>
<evidence type="ECO:0000313" key="2">
    <source>
        <dbReference type="Proteomes" id="UP001500748"/>
    </source>
</evidence>
<dbReference type="Proteomes" id="UP001500748">
    <property type="component" value="Unassembled WGS sequence"/>
</dbReference>
<proteinExistence type="predicted"/>
<evidence type="ECO:0000313" key="1">
    <source>
        <dbReference type="EMBL" id="GAA3773302.1"/>
    </source>
</evidence>
<dbReference type="EMBL" id="BAABDU010000004">
    <property type="protein sequence ID" value="GAA3773302.1"/>
    <property type="molecule type" value="Genomic_DNA"/>
</dbReference>